<dbReference type="SUPFAM" id="SSF52540">
    <property type="entry name" value="P-loop containing nucleoside triphosphate hydrolases"/>
    <property type="match status" value="1"/>
</dbReference>
<dbReference type="InterPro" id="IPR047854">
    <property type="entry name" value="RFC_lid"/>
</dbReference>
<dbReference type="RefSeq" id="XP_001833167.2">
    <property type="nucleotide sequence ID" value="XM_001833115.2"/>
</dbReference>
<dbReference type="PANTHER" id="PTHR46765">
    <property type="entry name" value="P-LOOP CONTAINING NUCLEOSIDE TRIPHOSPHATE HYDROLASES SUPERFAMILY PROTEIN"/>
    <property type="match status" value="1"/>
</dbReference>
<dbReference type="GO" id="GO:0003677">
    <property type="term" value="F:DNA binding"/>
    <property type="evidence" value="ECO:0007669"/>
    <property type="project" value="UniProtKB-KW"/>
</dbReference>
<dbReference type="Proteomes" id="UP000001861">
    <property type="component" value="Unassembled WGS sequence"/>
</dbReference>
<proteinExistence type="predicted"/>
<protein>
    <submittedName>
        <fullName evidence="10">CHTF18 protein</fullName>
    </submittedName>
</protein>
<evidence type="ECO:0000256" key="1">
    <source>
        <dbReference type="ARBA" id="ARBA00004123"/>
    </source>
</evidence>
<feature type="compositionally biased region" description="Basic and acidic residues" evidence="8">
    <location>
        <begin position="742"/>
        <end position="751"/>
    </location>
</feature>
<feature type="region of interest" description="Disordered" evidence="8">
    <location>
        <begin position="1"/>
        <end position="160"/>
    </location>
</feature>
<dbReference type="CDD" id="cd00009">
    <property type="entry name" value="AAA"/>
    <property type="match status" value="1"/>
</dbReference>
<feature type="region of interest" description="Disordered" evidence="8">
    <location>
        <begin position="183"/>
        <end position="214"/>
    </location>
</feature>
<keyword evidence="4" id="KW-0067">ATP-binding</keyword>
<evidence type="ECO:0000313" key="11">
    <source>
        <dbReference type="Proteomes" id="UP000001861"/>
    </source>
</evidence>
<dbReference type="STRING" id="240176.A8NEY9"/>
<dbReference type="OrthoDB" id="2195431at2759"/>
<feature type="compositionally biased region" description="Low complexity" evidence="8">
    <location>
        <begin position="82"/>
        <end position="111"/>
    </location>
</feature>
<evidence type="ECO:0000256" key="6">
    <source>
        <dbReference type="ARBA" id="ARBA00023242"/>
    </source>
</evidence>
<dbReference type="KEGG" id="cci:CC1G_01229"/>
<keyword evidence="3" id="KW-0547">Nucleotide-binding</keyword>
<sequence length="940" mass="105294">MSLFKSNGLLGLGSTSTALQEDRQSPLDNMISALKPNGLLGSNRSSPELDRTEEDTHSSGFGFKSNGLLGGARASEGDDDQGGFSLGLQSNGLLGGSSSFGSTSRASSPESRSPEAHDSPPTSPEPFRTASPPAIPVQETTLSSSNRSIRATTFDGKPLHIRRRVRRTGIAGMSQYTECSKPFPLKRQRSSRRRRLPTPCPFPQSAAPSEDKPDVEDTLWVDRYRPRKFTDLLGNERASREAMAWLKQWDWCVFGKNKAKKRARQKDEDTTYEDEYHRPQEKFLLLSGPPGLGKTTLAHVIAKQAGDARSGNVVDDRIRPTLEAGSTVGSTKPVLVVIDEIDGATGAGDNSNTSIAKLRPHALQIRFNKPSDIHTVKRLREICEYEGLKADARALATLVGVAKGDLRGCLNTLQFIKSKKEDVTEPIIRKATMGMKESGSSIQSCLNSLFTPLSKKRVKELGLTESEERKYVGRLYHEIDSCGRETACFGHYTTLRHHDANLSRHERAIEWLVTFDTMSSAMYGDGDFTLHHYLPYTLVPFFPLFKERGGERIDRRQVDWEHVQLLRTNEEIYKTLGRSLRSAAVRNNGDYRHFSETPILQTEFAPLINRIISPPLRPINNQVIKVEERALLQRLVSVMVAIDLRFVRERSEDGQLSYRLEPPIDVFITYDGKRAADIPVSRYAVRHLVAEQVDAKLTERDTEYIEKGKRGKHADLFKSSSGSLNRSPHKRPRDTVDGEDVPDAKRSKLEGPTDFFGRRITAPAGKGPRFTTRKVSVEKPYKVTYRFAEGNSAAVRRPCNVVLSRISMRVFLVLFDGTFMDDDVHYSVLWSHFVIPSSPPKFDQILGLPATSYDWALPENGTNFLASPRRRSMADRDNPFWASHPAPWQVLNHKLPILPNVTSEDKPRALRYPCLLGVVHIFGPNDPTVLRGVSRQADRR</sequence>
<dbReference type="PANTHER" id="PTHR46765:SF1">
    <property type="entry name" value="P-LOOP CONTAINING NUCLEOSIDE TRIPHOSPHATE HYDROLASES SUPERFAMILY PROTEIN"/>
    <property type="match status" value="1"/>
</dbReference>
<dbReference type="Pfam" id="PF00004">
    <property type="entry name" value="AAA"/>
    <property type="match status" value="1"/>
</dbReference>
<dbReference type="CDD" id="cd18140">
    <property type="entry name" value="HLD_clamp_RFC"/>
    <property type="match status" value="1"/>
</dbReference>
<dbReference type="Gene3D" id="3.40.50.300">
    <property type="entry name" value="P-loop containing nucleotide triphosphate hydrolases"/>
    <property type="match status" value="1"/>
</dbReference>
<feature type="compositionally biased region" description="Basic residues" evidence="8">
    <location>
        <begin position="184"/>
        <end position="196"/>
    </location>
</feature>
<dbReference type="InterPro" id="IPR027417">
    <property type="entry name" value="P-loop_NTPase"/>
</dbReference>
<comment type="caution">
    <text evidence="10">The sequence shown here is derived from an EMBL/GenBank/DDBJ whole genome shotgun (WGS) entry which is preliminary data.</text>
</comment>
<dbReference type="AlphaFoldDB" id="A8NEY9"/>
<dbReference type="HOGENOM" id="CLU_004894_3_0_1"/>
<dbReference type="eggNOG" id="KOG1969">
    <property type="taxonomic scope" value="Eukaryota"/>
</dbReference>
<dbReference type="OMA" id="RWLKGWE"/>
<comment type="subcellular location">
    <subcellularLocation>
        <location evidence="1">Nucleus</location>
    </subcellularLocation>
</comment>
<dbReference type="GO" id="GO:0006260">
    <property type="term" value="P:DNA replication"/>
    <property type="evidence" value="ECO:0007669"/>
    <property type="project" value="UniProtKB-KW"/>
</dbReference>
<gene>
    <name evidence="10" type="ORF">CC1G_01229</name>
</gene>
<organism evidence="10 11">
    <name type="scientific">Coprinopsis cinerea (strain Okayama-7 / 130 / ATCC MYA-4618 / FGSC 9003)</name>
    <name type="common">Inky cap fungus</name>
    <name type="synonym">Hormographiella aspergillata</name>
    <dbReference type="NCBI Taxonomy" id="240176"/>
    <lineage>
        <taxon>Eukaryota</taxon>
        <taxon>Fungi</taxon>
        <taxon>Dikarya</taxon>
        <taxon>Basidiomycota</taxon>
        <taxon>Agaricomycotina</taxon>
        <taxon>Agaricomycetes</taxon>
        <taxon>Agaricomycetidae</taxon>
        <taxon>Agaricales</taxon>
        <taxon>Agaricineae</taxon>
        <taxon>Psathyrellaceae</taxon>
        <taxon>Coprinopsis</taxon>
    </lineage>
</organism>
<evidence type="ECO:0000259" key="9">
    <source>
        <dbReference type="Pfam" id="PF00004"/>
    </source>
</evidence>
<dbReference type="InterPro" id="IPR003959">
    <property type="entry name" value="ATPase_AAA_core"/>
</dbReference>
<name>A8NEY9_COPC7</name>
<keyword evidence="6" id="KW-0539">Nucleus</keyword>
<keyword evidence="5" id="KW-0238">DNA-binding</keyword>
<dbReference type="VEuPathDB" id="FungiDB:CC1G_01229"/>
<feature type="compositionally biased region" description="Polar residues" evidence="8">
    <location>
        <begin position="138"/>
        <end position="151"/>
    </location>
</feature>
<evidence type="ECO:0000256" key="5">
    <source>
        <dbReference type="ARBA" id="ARBA00023125"/>
    </source>
</evidence>
<evidence type="ECO:0000256" key="2">
    <source>
        <dbReference type="ARBA" id="ARBA00022705"/>
    </source>
</evidence>
<evidence type="ECO:0000256" key="8">
    <source>
        <dbReference type="SAM" id="MobiDB-lite"/>
    </source>
</evidence>
<feature type="region of interest" description="Disordered" evidence="8">
    <location>
        <begin position="715"/>
        <end position="755"/>
    </location>
</feature>
<feature type="domain" description="ATPase AAA-type core" evidence="9">
    <location>
        <begin position="284"/>
        <end position="351"/>
    </location>
</feature>
<dbReference type="FunCoup" id="A8NEY9">
    <property type="interactions" value="551"/>
</dbReference>
<dbReference type="EMBL" id="AACS02000002">
    <property type="protein sequence ID" value="EAU88856.2"/>
    <property type="molecule type" value="Genomic_DNA"/>
</dbReference>
<evidence type="ECO:0000256" key="3">
    <source>
        <dbReference type="ARBA" id="ARBA00022741"/>
    </source>
</evidence>
<dbReference type="GeneID" id="6009661"/>
<dbReference type="GO" id="GO:0005634">
    <property type="term" value="C:nucleus"/>
    <property type="evidence" value="ECO:0007669"/>
    <property type="project" value="UniProtKB-SubCell"/>
</dbReference>
<reference evidence="10 11" key="1">
    <citation type="journal article" date="2010" name="Proc. Natl. Acad. Sci. U.S.A.">
        <title>Insights into evolution of multicellular fungi from the assembled chromosomes of the mushroom Coprinopsis cinerea (Coprinus cinereus).</title>
        <authorList>
            <person name="Stajich J.E."/>
            <person name="Wilke S.K."/>
            <person name="Ahren D."/>
            <person name="Au C.H."/>
            <person name="Birren B.W."/>
            <person name="Borodovsky M."/>
            <person name="Burns C."/>
            <person name="Canback B."/>
            <person name="Casselton L.A."/>
            <person name="Cheng C.K."/>
            <person name="Deng J."/>
            <person name="Dietrich F.S."/>
            <person name="Fargo D.C."/>
            <person name="Farman M.L."/>
            <person name="Gathman A.C."/>
            <person name="Goldberg J."/>
            <person name="Guigo R."/>
            <person name="Hoegger P.J."/>
            <person name="Hooker J.B."/>
            <person name="Huggins A."/>
            <person name="James T.Y."/>
            <person name="Kamada T."/>
            <person name="Kilaru S."/>
            <person name="Kodira C."/>
            <person name="Kues U."/>
            <person name="Kupfer D."/>
            <person name="Kwan H.S."/>
            <person name="Lomsadze A."/>
            <person name="Li W."/>
            <person name="Lilly W.W."/>
            <person name="Ma L.J."/>
            <person name="Mackey A.J."/>
            <person name="Manning G."/>
            <person name="Martin F."/>
            <person name="Muraguchi H."/>
            <person name="Natvig D.O."/>
            <person name="Palmerini H."/>
            <person name="Ramesh M.A."/>
            <person name="Rehmeyer C.J."/>
            <person name="Roe B.A."/>
            <person name="Shenoy N."/>
            <person name="Stanke M."/>
            <person name="Ter-Hovhannisyan V."/>
            <person name="Tunlid A."/>
            <person name="Velagapudi R."/>
            <person name="Vision T.J."/>
            <person name="Zeng Q."/>
            <person name="Zolan M.E."/>
            <person name="Pukkila P.J."/>
        </authorList>
    </citation>
    <scope>NUCLEOTIDE SEQUENCE [LARGE SCALE GENOMIC DNA]</scope>
    <source>
        <strain evidence="11">Okayama-7 / 130 / ATCC MYA-4618 / FGSC 9003</strain>
    </source>
</reference>
<dbReference type="GO" id="GO:0016887">
    <property type="term" value="F:ATP hydrolysis activity"/>
    <property type="evidence" value="ECO:0007669"/>
    <property type="project" value="InterPro"/>
</dbReference>
<dbReference type="InterPro" id="IPR053016">
    <property type="entry name" value="CTF18-RFC_complex"/>
</dbReference>
<evidence type="ECO:0000256" key="7">
    <source>
        <dbReference type="ARBA" id="ARBA00023306"/>
    </source>
</evidence>
<dbReference type="GO" id="GO:0005524">
    <property type="term" value="F:ATP binding"/>
    <property type="evidence" value="ECO:0007669"/>
    <property type="project" value="UniProtKB-KW"/>
</dbReference>
<evidence type="ECO:0000256" key="4">
    <source>
        <dbReference type="ARBA" id="ARBA00022840"/>
    </source>
</evidence>
<dbReference type="Gene3D" id="1.10.8.60">
    <property type="match status" value="1"/>
</dbReference>
<keyword evidence="11" id="KW-1185">Reference proteome</keyword>
<feature type="compositionally biased region" description="Basic and acidic residues" evidence="8">
    <location>
        <begin position="47"/>
        <end position="57"/>
    </location>
</feature>
<evidence type="ECO:0000313" key="10">
    <source>
        <dbReference type="EMBL" id="EAU88856.2"/>
    </source>
</evidence>
<accession>A8NEY9</accession>
<keyword evidence="7" id="KW-0131">Cell cycle</keyword>
<keyword evidence="2" id="KW-0235">DNA replication</keyword>
<dbReference type="InParanoid" id="A8NEY9"/>